<dbReference type="AlphaFoldDB" id="A0A223KRM6"/>
<feature type="domain" description="POTRA" evidence="9">
    <location>
        <begin position="50"/>
        <end position="119"/>
    </location>
</feature>
<dbReference type="Proteomes" id="UP000215224">
    <property type="component" value="Chromosome"/>
</dbReference>
<dbReference type="STRING" id="1314751.GCA_001591425_02922"/>
<sequence length="261" mass="29621">MEKNKVVTLEDRIPKIREMRKQKANRRLVLSLSLFFILLSFIIYSQSSLSKVSSISVQGHQYVELETIIKVSEIKEGTSSFFQVKKADVESRIEELQEIKSATVNKELPNNIHIDIEEYKRIAYILNNGTYTPVIENGDILSSSTIDILPHDAALMIGWNNKVKVDEFINELMKLPESVIYAISEAHFTPNETDPNHITLFMNDGFEVSGTIRNFSSKMASYPSIIAQLDPEQKGVINIEVGVFFKPYDVELDGDEVEDEG</sequence>
<evidence type="ECO:0000256" key="6">
    <source>
        <dbReference type="ARBA" id="ARBA00023136"/>
    </source>
</evidence>
<dbReference type="InterPro" id="IPR050487">
    <property type="entry name" value="FtsQ_DivIB"/>
</dbReference>
<dbReference type="PROSITE" id="PS51779">
    <property type="entry name" value="POTRA"/>
    <property type="match status" value="1"/>
</dbReference>
<feature type="transmembrane region" description="Helical" evidence="8">
    <location>
        <begin position="27"/>
        <end position="44"/>
    </location>
</feature>
<keyword evidence="4 8" id="KW-0812">Transmembrane</keyword>
<comment type="subcellular location">
    <subcellularLocation>
        <location evidence="8">Cell membrane</location>
        <topology evidence="8">Single-pass type II membrane protein</topology>
    </subcellularLocation>
    <subcellularLocation>
        <location evidence="1">Membrane</location>
    </subcellularLocation>
    <text evidence="8">Localizes to the division septum.</text>
</comment>
<dbReference type="PANTHER" id="PTHR37820:SF1">
    <property type="entry name" value="CELL DIVISION PROTEIN FTSQ"/>
    <property type="match status" value="1"/>
</dbReference>
<dbReference type="Pfam" id="PF08478">
    <property type="entry name" value="POTRA_1"/>
    <property type="match status" value="1"/>
</dbReference>
<evidence type="ECO:0000256" key="8">
    <source>
        <dbReference type="HAMAP-Rule" id="MF_00912"/>
    </source>
</evidence>
<dbReference type="EMBL" id="CP018866">
    <property type="protein sequence ID" value="AST92141.1"/>
    <property type="molecule type" value="Genomic_DNA"/>
</dbReference>
<evidence type="ECO:0000256" key="2">
    <source>
        <dbReference type="ARBA" id="ARBA00022475"/>
    </source>
</evidence>
<gene>
    <name evidence="8" type="primary">divIB</name>
    <name evidence="10" type="ORF">BC6307_13040</name>
</gene>
<dbReference type="GO" id="GO:0005886">
    <property type="term" value="C:plasma membrane"/>
    <property type="evidence" value="ECO:0007669"/>
    <property type="project" value="UniProtKB-SubCell"/>
</dbReference>
<accession>A0A223KRM6</accession>
<evidence type="ECO:0000313" key="11">
    <source>
        <dbReference type="Proteomes" id="UP000215224"/>
    </source>
</evidence>
<proteinExistence type="inferred from homology"/>
<evidence type="ECO:0000256" key="5">
    <source>
        <dbReference type="ARBA" id="ARBA00022989"/>
    </source>
</evidence>
<evidence type="ECO:0000256" key="7">
    <source>
        <dbReference type="ARBA" id="ARBA00023306"/>
    </source>
</evidence>
<dbReference type="HAMAP" id="MF_00912">
    <property type="entry name" value="DivIB"/>
    <property type="match status" value="1"/>
</dbReference>
<dbReference type="InterPro" id="IPR034746">
    <property type="entry name" value="POTRA"/>
</dbReference>
<evidence type="ECO:0000256" key="4">
    <source>
        <dbReference type="ARBA" id="ARBA00022692"/>
    </source>
</evidence>
<dbReference type="Gene3D" id="3.40.50.10960">
    <property type="match status" value="1"/>
</dbReference>
<keyword evidence="2 8" id="KW-1003">Cell membrane</keyword>
<keyword evidence="11" id="KW-1185">Reference proteome</keyword>
<evidence type="ECO:0000259" key="9">
    <source>
        <dbReference type="PROSITE" id="PS51779"/>
    </source>
</evidence>
<reference evidence="10 11" key="1">
    <citation type="submission" date="2016-12" db="EMBL/GenBank/DDBJ databases">
        <title>The whole genome sequencing and assembly of Bacillus cohnii DSM 6307T strain.</title>
        <authorList>
            <person name="Lee Y.-J."/>
            <person name="Yi H."/>
            <person name="Bahn Y.-S."/>
            <person name="Kim J.F."/>
            <person name="Lee D.-W."/>
        </authorList>
    </citation>
    <scope>NUCLEOTIDE SEQUENCE [LARGE SCALE GENOMIC DNA]</scope>
    <source>
        <strain evidence="10 11">DSM 6307</strain>
    </source>
</reference>
<dbReference type="RefSeq" id="WP_066417622.1">
    <property type="nucleotide sequence ID" value="NZ_CP018866.1"/>
</dbReference>
<comment type="function">
    <text evidence="8">Cell division protein that may be involved in stabilizing or promoting the assembly of the division complex.</text>
</comment>
<dbReference type="GO" id="GO:0032153">
    <property type="term" value="C:cell division site"/>
    <property type="evidence" value="ECO:0007669"/>
    <property type="project" value="UniProtKB-UniRule"/>
</dbReference>
<evidence type="ECO:0000256" key="1">
    <source>
        <dbReference type="ARBA" id="ARBA00004370"/>
    </source>
</evidence>
<dbReference type="InterPro" id="IPR005548">
    <property type="entry name" value="Cell_div_FtsQ/DivIB_C"/>
</dbReference>
<evidence type="ECO:0000256" key="3">
    <source>
        <dbReference type="ARBA" id="ARBA00022618"/>
    </source>
</evidence>
<keyword evidence="5 8" id="KW-1133">Transmembrane helix</keyword>
<name>A0A223KRM6_9BACI</name>
<keyword evidence="7 8" id="KW-0131">Cell cycle</keyword>
<dbReference type="GO" id="GO:0043093">
    <property type="term" value="P:FtsZ-dependent cytokinesis"/>
    <property type="evidence" value="ECO:0007669"/>
    <property type="project" value="UniProtKB-UniRule"/>
</dbReference>
<protein>
    <recommendedName>
        <fullName evidence="8">Cell division protein DivIB</fullName>
    </recommendedName>
</protein>
<dbReference type="InterPro" id="IPR026580">
    <property type="entry name" value="DivIB"/>
</dbReference>
<dbReference type="PANTHER" id="PTHR37820">
    <property type="entry name" value="CELL DIVISION PROTEIN DIVIB"/>
    <property type="match status" value="1"/>
</dbReference>
<comment type="similarity">
    <text evidence="8">Belongs to the FtsQ/DivIB family. DivIB subfamily.</text>
</comment>
<evidence type="ECO:0000313" key="10">
    <source>
        <dbReference type="EMBL" id="AST92141.1"/>
    </source>
</evidence>
<dbReference type="KEGG" id="bcoh:BC6307_13040"/>
<keyword evidence="3 8" id="KW-0132">Cell division</keyword>
<dbReference type="Gene3D" id="3.10.20.310">
    <property type="entry name" value="membrane protein fhac"/>
    <property type="match status" value="1"/>
</dbReference>
<dbReference type="Pfam" id="PF03799">
    <property type="entry name" value="FtsQ_DivIB_C"/>
    <property type="match status" value="1"/>
</dbReference>
<organism evidence="10 11">
    <name type="scientific">Sutcliffiella cohnii</name>
    <dbReference type="NCBI Taxonomy" id="33932"/>
    <lineage>
        <taxon>Bacteria</taxon>
        <taxon>Bacillati</taxon>
        <taxon>Bacillota</taxon>
        <taxon>Bacilli</taxon>
        <taxon>Bacillales</taxon>
        <taxon>Bacillaceae</taxon>
        <taxon>Sutcliffiella</taxon>
    </lineage>
</organism>
<dbReference type="InterPro" id="IPR013685">
    <property type="entry name" value="POTRA_FtsQ_type"/>
</dbReference>
<keyword evidence="6 8" id="KW-0472">Membrane</keyword>